<evidence type="ECO:0000313" key="2">
    <source>
        <dbReference type="Proteomes" id="UP001163127"/>
    </source>
</evidence>
<gene>
    <name evidence="1" type="ORF">OFA60_06965</name>
</gene>
<sequence length="52" mass="5882">MLDIVFDEERQQRTANAPEIIAALRIWTISLIHHTPSSAAPALHHHRHQPPG</sequence>
<dbReference type="AlphaFoldDB" id="A0AA47IKS5"/>
<name>A0AA47IKS5_ACTNA</name>
<dbReference type="RefSeq" id="WP_179078534.1">
    <property type="nucleotide sequence ID" value="NZ_CP113787.1"/>
</dbReference>
<accession>A0AA47IKS5</accession>
<evidence type="ECO:0000313" key="1">
    <source>
        <dbReference type="EMBL" id="WAL41822.1"/>
    </source>
</evidence>
<dbReference type="Proteomes" id="UP001163127">
    <property type="component" value="Chromosome"/>
</dbReference>
<reference evidence="1" key="1">
    <citation type="submission" date="2022-11" db="EMBL/GenBank/DDBJ databases">
        <title>Dental biofilm bacteria. Genome sequencing and assembly.</title>
        <authorList>
            <person name="Robertsson C."/>
        </authorList>
    </citation>
    <scope>NUCLEOTIDE SEQUENCE</scope>
    <source>
        <strain evidence="1">CW</strain>
    </source>
</reference>
<dbReference type="EMBL" id="CP113787">
    <property type="protein sequence ID" value="WAL41822.1"/>
    <property type="molecule type" value="Genomic_DNA"/>
</dbReference>
<proteinExistence type="predicted"/>
<protein>
    <submittedName>
        <fullName evidence="1">Uncharacterized protein</fullName>
    </submittedName>
</protein>
<organism evidence="1 2">
    <name type="scientific">Actinomyces naeslundii</name>
    <dbReference type="NCBI Taxonomy" id="1655"/>
    <lineage>
        <taxon>Bacteria</taxon>
        <taxon>Bacillati</taxon>
        <taxon>Actinomycetota</taxon>
        <taxon>Actinomycetes</taxon>
        <taxon>Actinomycetales</taxon>
        <taxon>Actinomycetaceae</taxon>
        <taxon>Actinomyces</taxon>
    </lineage>
</organism>